<evidence type="ECO:0000256" key="1">
    <source>
        <dbReference type="SAM" id="MobiDB-lite"/>
    </source>
</evidence>
<dbReference type="Proteomes" id="UP000398389">
    <property type="component" value="Unassembled WGS sequence"/>
</dbReference>
<evidence type="ECO:0000313" key="4">
    <source>
        <dbReference type="Proteomes" id="UP000398389"/>
    </source>
</evidence>
<accession>A0A5E8BZ54</accession>
<dbReference type="EMBL" id="CABVLU010000003">
    <property type="protein sequence ID" value="VVT54867.1"/>
    <property type="molecule type" value="Genomic_DNA"/>
</dbReference>
<evidence type="ECO:0000256" key="2">
    <source>
        <dbReference type="SAM" id="Phobius"/>
    </source>
</evidence>
<keyword evidence="2" id="KW-1133">Transmembrane helix</keyword>
<feature type="compositionally biased region" description="Low complexity" evidence="1">
    <location>
        <begin position="200"/>
        <end position="215"/>
    </location>
</feature>
<feature type="compositionally biased region" description="Polar residues" evidence="1">
    <location>
        <begin position="254"/>
        <end position="266"/>
    </location>
</feature>
<feature type="region of interest" description="Disordered" evidence="1">
    <location>
        <begin position="133"/>
        <end position="181"/>
    </location>
</feature>
<dbReference type="GeneID" id="43583117"/>
<evidence type="ECO:0000313" key="3">
    <source>
        <dbReference type="EMBL" id="VVT54867.1"/>
    </source>
</evidence>
<gene>
    <name evidence="3" type="ORF">SAPINGB_P004302</name>
</gene>
<reference evidence="3 4" key="1">
    <citation type="submission" date="2019-09" db="EMBL/GenBank/DDBJ databases">
        <authorList>
            <person name="Brejova B."/>
        </authorList>
    </citation>
    <scope>NUCLEOTIDE SEQUENCE [LARGE SCALE GENOMIC DNA]</scope>
</reference>
<feature type="region of interest" description="Disordered" evidence="1">
    <location>
        <begin position="193"/>
        <end position="324"/>
    </location>
</feature>
<dbReference type="InterPro" id="IPR012337">
    <property type="entry name" value="RNaseH-like_sf"/>
</dbReference>
<proteinExistence type="predicted"/>
<dbReference type="GO" id="GO:0003676">
    <property type="term" value="F:nucleic acid binding"/>
    <property type="evidence" value="ECO:0007669"/>
    <property type="project" value="InterPro"/>
</dbReference>
<feature type="transmembrane region" description="Helical" evidence="2">
    <location>
        <begin position="52"/>
        <end position="78"/>
    </location>
</feature>
<dbReference type="Gene3D" id="3.30.420.10">
    <property type="entry name" value="Ribonuclease H-like superfamily/Ribonuclease H"/>
    <property type="match status" value="1"/>
</dbReference>
<feature type="compositionally biased region" description="Polar residues" evidence="1">
    <location>
        <begin position="298"/>
        <end position="317"/>
    </location>
</feature>
<keyword evidence="2" id="KW-0812">Transmembrane</keyword>
<dbReference type="OrthoDB" id="5592268at2759"/>
<keyword evidence="2" id="KW-0472">Membrane</keyword>
<keyword evidence="4" id="KW-1185">Reference proteome</keyword>
<organism evidence="3 4">
    <name type="scientific">Magnusiomyces paraingens</name>
    <dbReference type="NCBI Taxonomy" id="2606893"/>
    <lineage>
        <taxon>Eukaryota</taxon>
        <taxon>Fungi</taxon>
        <taxon>Dikarya</taxon>
        <taxon>Ascomycota</taxon>
        <taxon>Saccharomycotina</taxon>
        <taxon>Dipodascomycetes</taxon>
        <taxon>Dipodascales</taxon>
        <taxon>Dipodascaceae</taxon>
        <taxon>Magnusiomyces</taxon>
    </lineage>
</organism>
<dbReference type="InterPro" id="IPR036397">
    <property type="entry name" value="RNaseH_sf"/>
</dbReference>
<protein>
    <submittedName>
        <fullName evidence="3">Uncharacterized protein</fullName>
    </submittedName>
</protein>
<dbReference type="RefSeq" id="XP_031854908.1">
    <property type="nucleotide sequence ID" value="XM_031999017.1"/>
</dbReference>
<name>A0A5E8BZ54_9ASCO</name>
<dbReference type="AlphaFoldDB" id="A0A5E8BZ54"/>
<feature type="compositionally biased region" description="Low complexity" evidence="1">
    <location>
        <begin position="160"/>
        <end position="178"/>
    </location>
</feature>
<sequence length="369" mass="38932">MLGNHDSTMTYIPTPGQFFVTKGIKHTYSRSSSPQQNGVAERLNRPYLKAKSIFLSLLLILMGSNTETGVLLGILWIITAYRVLLDSSIVEARSVYFDESKFPFMKSDKDLSINGTGVGFSVGSGSGSIFGSHRSLPASSSGSGSGSGSGSICALPSPSPSSSPSHSPSAPPSSSSSSIIVHKPRSVRRILSTPSAPLESPTLPSIPSVPSLPSSPILPPSDHDVSISPDSSPIVSPSEYIPSQLDLSEAGPSINESDISGDSGISQRGGDIGFQPSIIASSPIPPPSVELEVVPLSQESPSSDLVNSLDQAGNGQRDQFDDEQEIGRCPHRLALFFEWVSDVEWATELPVLADSKGWGSFIDSECFRD</sequence>
<dbReference type="SUPFAM" id="SSF53098">
    <property type="entry name" value="Ribonuclease H-like"/>
    <property type="match status" value="1"/>
</dbReference>
<feature type="compositionally biased region" description="Low complexity" evidence="1">
    <location>
        <begin position="226"/>
        <end position="238"/>
    </location>
</feature>